<dbReference type="Pfam" id="PF06985">
    <property type="entry name" value="HET"/>
    <property type="match status" value="1"/>
</dbReference>
<evidence type="ECO:0000313" key="2">
    <source>
        <dbReference type="EMBL" id="KAK3377496.1"/>
    </source>
</evidence>
<organism evidence="2 3">
    <name type="scientific">Podospora didyma</name>
    <dbReference type="NCBI Taxonomy" id="330526"/>
    <lineage>
        <taxon>Eukaryota</taxon>
        <taxon>Fungi</taxon>
        <taxon>Dikarya</taxon>
        <taxon>Ascomycota</taxon>
        <taxon>Pezizomycotina</taxon>
        <taxon>Sordariomycetes</taxon>
        <taxon>Sordariomycetidae</taxon>
        <taxon>Sordariales</taxon>
        <taxon>Podosporaceae</taxon>
        <taxon>Podospora</taxon>
    </lineage>
</organism>
<comment type="caution">
    <text evidence="2">The sequence shown here is derived from an EMBL/GenBank/DDBJ whole genome shotgun (WGS) entry which is preliminary data.</text>
</comment>
<dbReference type="AlphaFoldDB" id="A0AAE0KIY4"/>
<dbReference type="PANTHER" id="PTHR33112">
    <property type="entry name" value="DOMAIN PROTEIN, PUTATIVE-RELATED"/>
    <property type="match status" value="1"/>
</dbReference>
<dbReference type="PANTHER" id="PTHR33112:SF8">
    <property type="entry name" value="HETEROKARYON INCOMPATIBILITY DOMAIN-CONTAINING PROTEIN"/>
    <property type="match status" value="1"/>
</dbReference>
<dbReference type="Proteomes" id="UP001285441">
    <property type="component" value="Unassembled WGS sequence"/>
</dbReference>
<feature type="domain" description="Heterokaryon incompatibility" evidence="1">
    <location>
        <begin position="229"/>
        <end position="379"/>
    </location>
</feature>
<evidence type="ECO:0000259" key="1">
    <source>
        <dbReference type="Pfam" id="PF06985"/>
    </source>
</evidence>
<reference evidence="2" key="2">
    <citation type="submission" date="2023-06" db="EMBL/GenBank/DDBJ databases">
        <authorList>
            <consortium name="Lawrence Berkeley National Laboratory"/>
            <person name="Haridas S."/>
            <person name="Hensen N."/>
            <person name="Bonometti L."/>
            <person name="Westerberg I."/>
            <person name="Brannstrom I.O."/>
            <person name="Guillou S."/>
            <person name="Cros-Aarteil S."/>
            <person name="Calhoun S."/>
            <person name="Kuo A."/>
            <person name="Mondo S."/>
            <person name="Pangilinan J."/>
            <person name="Riley R."/>
            <person name="LaButti K."/>
            <person name="Andreopoulos B."/>
            <person name="Lipzen A."/>
            <person name="Chen C."/>
            <person name="Yanf M."/>
            <person name="Daum C."/>
            <person name="Ng V."/>
            <person name="Clum A."/>
            <person name="Steindorff A."/>
            <person name="Ohm R."/>
            <person name="Martin F."/>
            <person name="Silar P."/>
            <person name="Natvig D."/>
            <person name="Lalanne C."/>
            <person name="Gautier V."/>
            <person name="Ament-velasquez S.L."/>
            <person name="Kruys A."/>
            <person name="Hutchinson M.I."/>
            <person name="Powell A.J."/>
            <person name="Barry K."/>
            <person name="Miller A.N."/>
            <person name="Grigoriev I.V."/>
            <person name="Debuchy R."/>
            <person name="Gladieux P."/>
            <person name="Thoren M.H."/>
            <person name="Johannesson H."/>
        </authorList>
    </citation>
    <scope>NUCLEOTIDE SEQUENCE</scope>
    <source>
        <strain evidence="2">CBS 232.78</strain>
    </source>
</reference>
<reference evidence="2" key="1">
    <citation type="journal article" date="2023" name="Mol. Phylogenet. Evol.">
        <title>Genome-scale phylogeny and comparative genomics of the fungal order Sordariales.</title>
        <authorList>
            <person name="Hensen N."/>
            <person name="Bonometti L."/>
            <person name="Westerberg I."/>
            <person name="Brannstrom I.O."/>
            <person name="Guillou S."/>
            <person name="Cros-Aarteil S."/>
            <person name="Calhoun S."/>
            <person name="Haridas S."/>
            <person name="Kuo A."/>
            <person name="Mondo S."/>
            <person name="Pangilinan J."/>
            <person name="Riley R."/>
            <person name="LaButti K."/>
            <person name="Andreopoulos B."/>
            <person name="Lipzen A."/>
            <person name="Chen C."/>
            <person name="Yan M."/>
            <person name="Daum C."/>
            <person name="Ng V."/>
            <person name="Clum A."/>
            <person name="Steindorff A."/>
            <person name="Ohm R.A."/>
            <person name="Martin F."/>
            <person name="Silar P."/>
            <person name="Natvig D.O."/>
            <person name="Lalanne C."/>
            <person name="Gautier V."/>
            <person name="Ament-Velasquez S.L."/>
            <person name="Kruys A."/>
            <person name="Hutchinson M.I."/>
            <person name="Powell A.J."/>
            <person name="Barry K."/>
            <person name="Miller A.N."/>
            <person name="Grigoriev I.V."/>
            <person name="Debuchy R."/>
            <person name="Gladieux P."/>
            <person name="Hiltunen Thoren M."/>
            <person name="Johannesson H."/>
        </authorList>
    </citation>
    <scope>NUCLEOTIDE SEQUENCE</scope>
    <source>
        <strain evidence="2">CBS 232.78</strain>
    </source>
</reference>
<dbReference type="EMBL" id="JAULSW010000006">
    <property type="protein sequence ID" value="KAK3377496.1"/>
    <property type="molecule type" value="Genomic_DNA"/>
</dbReference>
<name>A0AAE0KIY4_9PEZI</name>
<accession>A0AAE0KIY4</accession>
<keyword evidence="3" id="KW-1185">Reference proteome</keyword>
<gene>
    <name evidence="2" type="ORF">B0H63DRAFT_495467</name>
</gene>
<protein>
    <submittedName>
        <fullName evidence="2">Heterokaryon incompatibility protein-domain-containing protein</fullName>
    </submittedName>
</protein>
<dbReference type="InterPro" id="IPR010730">
    <property type="entry name" value="HET"/>
</dbReference>
<evidence type="ECO:0000313" key="3">
    <source>
        <dbReference type="Proteomes" id="UP001285441"/>
    </source>
</evidence>
<sequence length="667" mass="74641">MEGEAETTNTSLCDVCLTISLDEMRGPNCDRMQPHQPSYWALKQSVKQGCRLCGFIWTALGQSKSSSDGEPGTLVLEHVSERYPGREISLVGWGGGCPDSYLDRLQVITSGEIPDISDSEESVDGHGDPTMHPAHGFALSGVLDIFADADDPAAWHGGVTGRSLPMSDGSSETDFAFVSCCLDDCLSNHVSCHANQNPYLPSRVLDLGPFDRSHTPYLLETSGEMRARYATLSHCWGGNVSLTTTTSNLPAHKHAVPMPSMPPTFQNAVQITRQLGLQYLWIDSLCILQDSREDWETESLKMGIIYRDSFITIAARAARNSQGGCFIPRVQKVPSCQITYRSPSLRNPKTGEIFIRDPAFPLERIRDTPLDQRGWVLQEKMLSPRIIYYGAQQLYWECRERSVRQDGKYYDMQREPLRYTHFKQGLDLYAPYRSAFGGFHGPVKPDLDEKRLELAVRMGQWYRLVEEYSRRKLTFGSDKLPAIAGIAKEFARTTGRGYIAGLWREDVRIGILWRREGDLRENDCTGISQKLPSWSWARFDGEVSFWVRSGGLLMVPDESCTVVDISCRTTDSLGIYGDVSEAKIQLRGHVAPVFCTTLADPNSGLKRFGEMILDDPRLGLDLLDVELFCLLVYAGAHGSRPMGLALRRVGDALTFLRVGYVLDSHQY</sequence>
<proteinExistence type="predicted"/>